<evidence type="ECO:0000313" key="1">
    <source>
        <dbReference type="EnsemblPlants" id="Solyc05g005685.1.1"/>
    </source>
</evidence>
<accession>A0A3Q7GBN7</accession>
<sequence length="179" mass="20983">MGNIKGWYNIIPICYDAYFNHSAFGNENMMHCSNTDLSLHHLRWDCKHNSYGLIDPHATVFRVGEVIDVMAPRGLEGLSLLLLRRRFKQGMWIESEFRKKRWPSSLQKKQQIEFHFKCERHKNADKFETAKIKQNKLPEYSRKLEPPNSQTTNNVAHASEVMAMSQLFSRTKDGVETWP</sequence>
<evidence type="ECO:0000313" key="2">
    <source>
        <dbReference type="Proteomes" id="UP000004994"/>
    </source>
</evidence>
<dbReference type="Proteomes" id="UP000004994">
    <property type="component" value="Chromosome 5"/>
</dbReference>
<keyword evidence="2" id="KW-1185">Reference proteome</keyword>
<protein>
    <submittedName>
        <fullName evidence="1">Uncharacterized protein</fullName>
    </submittedName>
</protein>
<dbReference type="EnsemblPlants" id="Solyc05g005685.1.1">
    <property type="protein sequence ID" value="Solyc05g005685.1.1"/>
    <property type="gene ID" value="Solyc05g005685.1"/>
</dbReference>
<proteinExistence type="predicted"/>
<organism evidence="1">
    <name type="scientific">Solanum lycopersicum</name>
    <name type="common">Tomato</name>
    <name type="synonym">Lycopersicon esculentum</name>
    <dbReference type="NCBI Taxonomy" id="4081"/>
    <lineage>
        <taxon>Eukaryota</taxon>
        <taxon>Viridiplantae</taxon>
        <taxon>Streptophyta</taxon>
        <taxon>Embryophyta</taxon>
        <taxon>Tracheophyta</taxon>
        <taxon>Spermatophyta</taxon>
        <taxon>Magnoliopsida</taxon>
        <taxon>eudicotyledons</taxon>
        <taxon>Gunneridae</taxon>
        <taxon>Pentapetalae</taxon>
        <taxon>asterids</taxon>
        <taxon>lamiids</taxon>
        <taxon>Solanales</taxon>
        <taxon>Solanaceae</taxon>
        <taxon>Solanoideae</taxon>
        <taxon>Solaneae</taxon>
        <taxon>Solanum</taxon>
        <taxon>Solanum subgen. Lycopersicon</taxon>
    </lineage>
</organism>
<reference evidence="1" key="1">
    <citation type="journal article" date="2012" name="Nature">
        <title>The tomato genome sequence provides insights into fleshy fruit evolution.</title>
        <authorList>
            <consortium name="Tomato Genome Consortium"/>
        </authorList>
    </citation>
    <scope>NUCLEOTIDE SEQUENCE [LARGE SCALE GENOMIC DNA]</scope>
    <source>
        <strain evidence="1">cv. Heinz 1706</strain>
    </source>
</reference>
<dbReference type="Gramene" id="Solyc05g005685.1.1">
    <property type="protein sequence ID" value="Solyc05g005685.1.1"/>
    <property type="gene ID" value="Solyc05g005685.1"/>
</dbReference>
<dbReference type="AlphaFoldDB" id="A0A3Q7GBN7"/>
<name>A0A3Q7GBN7_SOLLC</name>
<reference evidence="1" key="2">
    <citation type="submission" date="2019-01" db="UniProtKB">
        <authorList>
            <consortium name="EnsemblPlants"/>
        </authorList>
    </citation>
    <scope>IDENTIFICATION</scope>
    <source>
        <strain evidence="1">cv. Heinz 1706</strain>
    </source>
</reference>
<dbReference type="InParanoid" id="A0A3Q7GBN7"/>